<dbReference type="AlphaFoldDB" id="A0A6J4GV78"/>
<dbReference type="Proteomes" id="UP000479938">
    <property type="component" value="Unassembled WGS sequence"/>
</dbReference>
<protein>
    <submittedName>
        <fullName evidence="2">Uncharacterized protein</fullName>
    </submittedName>
</protein>
<accession>A0A6J4GV78</accession>
<evidence type="ECO:0000256" key="1">
    <source>
        <dbReference type="SAM" id="Phobius"/>
    </source>
</evidence>
<proteinExistence type="predicted"/>
<sequence length="61" mass="7399">MIEFHAYIGGFWYWLLIKFGKTKLSDEQAGKNRRRNLFFLFFINIIFALIVTLFLIYPIYS</sequence>
<feature type="transmembrane region" description="Helical" evidence="1">
    <location>
        <begin position="37"/>
        <end position="60"/>
    </location>
</feature>
<keyword evidence="3" id="KW-1185">Reference proteome</keyword>
<keyword evidence="1" id="KW-0812">Transmembrane</keyword>
<gene>
    <name evidence="2" type="ORF">FLA105534_04275</name>
</gene>
<evidence type="ECO:0000313" key="3">
    <source>
        <dbReference type="Proteomes" id="UP000479938"/>
    </source>
</evidence>
<dbReference type="EMBL" id="CADCSU010000160">
    <property type="protein sequence ID" value="CAA9202775.1"/>
    <property type="molecule type" value="Genomic_DNA"/>
</dbReference>
<evidence type="ECO:0000313" key="2">
    <source>
        <dbReference type="EMBL" id="CAA9202775.1"/>
    </source>
</evidence>
<keyword evidence="1" id="KW-0472">Membrane</keyword>
<keyword evidence="1" id="KW-1133">Transmembrane helix</keyword>
<name>A0A6J4GV78_9FLAO</name>
<reference evidence="2 3" key="1">
    <citation type="submission" date="2020-02" db="EMBL/GenBank/DDBJ databases">
        <authorList>
            <person name="Criscuolo A."/>
        </authorList>
    </citation>
    <scope>NUCLEOTIDE SEQUENCE [LARGE SCALE GENOMIC DNA]</scope>
    <source>
        <strain evidence="2">CIP105534</strain>
    </source>
</reference>
<organism evidence="2 3">
    <name type="scientific">Flavobacterium bizetiae</name>
    <dbReference type="NCBI Taxonomy" id="2704140"/>
    <lineage>
        <taxon>Bacteria</taxon>
        <taxon>Pseudomonadati</taxon>
        <taxon>Bacteroidota</taxon>
        <taxon>Flavobacteriia</taxon>
        <taxon>Flavobacteriales</taxon>
        <taxon>Flavobacteriaceae</taxon>
        <taxon>Flavobacterium</taxon>
    </lineage>
</organism>